<protein>
    <submittedName>
        <fullName evidence="4">Mannitol 2-dehydrogenase</fullName>
        <ecNumber evidence="4">1.1.1.67</ecNumber>
    </submittedName>
</protein>
<evidence type="ECO:0000313" key="5">
    <source>
        <dbReference type="Proteomes" id="UP001318682"/>
    </source>
</evidence>
<feature type="domain" description="Mannitol dehydrogenase N-terminal" evidence="2">
    <location>
        <begin position="28"/>
        <end position="275"/>
    </location>
</feature>
<dbReference type="InterPro" id="IPR013118">
    <property type="entry name" value="Mannitol_DH_C"/>
</dbReference>
<keyword evidence="5" id="KW-1185">Reference proteome</keyword>
<dbReference type="SUPFAM" id="SSF51735">
    <property type="entry name" value="NAD(P)-binding Rossmann-fold domains"/>
    <property type="match status" value="1"/>
</dbReference>
<dbReference type="PANTHER" id="PTHR43362">
    <property type="entry name" value="MANNITOL DEHYDROGENASE DSF1-RELATED"/>
    <property type="match status" value="1"/>
</dbReference>
<dbReference type="InterPro" id="IPR000669">
    <property type="entry name" value="Mannitol_DH"/>
</dbReference>
<proteinExistence type="predicted"/>
<dbReference type="RefSeq" id="WP_338469206.1">
    <property type="nucleotide sequence ID" value="NZ_CP143423.1"/>
</dbReference>
<evidence type="ECO:0000259" key="3">
    <source>
        <dbReference type="Pfam" id="PF08125"/>
    </source>
</evidence>
<dbReference type="EC" id="1.1.1.67" evidence="4"/>
<name>A0ABZ2BY78_9RHOB</name>
<dbReference type="Pfam" id="PF08125">
    <property type="entry name" value="Mannitol_dh_C"/>
    <property type="match status" value="1"/>
</dbReference>
<dbReference type="PRINTS" id="PR00084">
    <property type="entry name" value="MTLDHDRGNASE"/>
</dbReference>
<gene>
    <name evidence="4" type="primary">mtlK_4</name>
    <name evidence="4" type="ORF">ROLI_041450</name>
</gene>
<feature type="domain" description="Mannitol dehydrogenase C-terminal" evidence="3">
    <location>
        <begin position="284"/>
        <end position="471"/>
    </location>
</feature>
<dbReference type="InterPro" id="IPR036291">
    <property type="entry name" value="NAD(P)-bd_dom_sf"/>
</dbReference>
<reference evidence="5" key="1">
    <citation type="submission" date="2024-01" db="EMBL/GenBank/DDBJ databases">
        <title>Roseobacter fucihabitans sp. nov., isolated from the brown alga Fucus spiralis.</title>
        <authorList>
            <person name="Hahnke S."/>
            <person name="Berger M."/>
            <person name="Schlingloff A."/>
            <person name="Athale I."/>
            <person name="Neumann-Schaal M."/>
            <person name="Adenaya A."/>
            <person name="Poehlein A."/>
            <person name="Daniel R."/>
            <person name="Pertersen J."/>
            <person name="Brinkhoff T."/>
        </authorList>
    </citation>
    <scope>NUCLEOTIDE SEQUENCE [LARGE SCALE GENOMIC DNA]</scope>
    <source>
        <strain evidence="5">B14</strain>
    </source>
</reference>
<dbReference type="Proteomes" id="UP001318682">
    <property type="component" value="Chromosome"/>
</dbReference>
<keyword evidence="1 4" id="KW-0560">Oxidoreductase</keyword>
<dbReference type="InterPro" id="IPR013328">
    <property type="entry name" value="6PGD_dom2"/>
</dbReference>
<evidence type="ECO:0000259" key="2">
    <source>
        <dbReference type="Pfam" id="PF01232"/>
    </source>
</evidence>
<organism evidence="4 5">
    <name type="scientific">Roseobacter fucihabitans</name>
    <dbReference type="NCBI Taxonomy" id="1537242"/>
    <lineage>
        <taxon>Bacteria</taxon>
        <taxon>Pseudomonadati</taxon>
        <taxon>Pseudomonadota</taxon>
        <taxon>Alphaproteobacteria</taxon>
        <taxon>Rhodobacterales</taxon>
        <taxon>Roseobacteraceae</taxon>
        <taxon>Roseobacter</taxon>
    </lineage>
</organism>
<dbReference type="InterPro" id="IPR050988">
    <property type="entry name" value="Mannitol_DH/Oxidoreductase"/>
</dbReference>
<dbReference type="InterPro" id="IPR008927">
    <property type="entry name" value="6-PGluconate_DH-like_C_sf"/>
</dbReference>
<dbReference type="GO" id="GO:0050086">
    <property type="term" value="F:mannitol 2-dehydrogenase activity"/>
    <property type="evidence" value="ECO:0007669"/>
    <property type="project" value="UniProtKB-EC"/>
</dbReference>
<evidence type="ECO:0000256" key="1">
    <source>
        <dbReference type="ARBA" id="ARBA00023002"/>
    </source>
</evidence>
<dbReference type="PANTHER" id="PTHR43362:SF1">
    <property type="entry name" value="MANNITOL DEHYDROGENASE 2-RELATED"/>
    <property type="match status" value="1"/>
</dbReference>
<dbReference type="Pfam" id="PF01232">
    <property type="entry name" value="Mannitol_dh"/>
    <property type="match status" value="1"/>
</dbReference>
<sequence length="489" mass="52916">MRLRLDTLDDLPPQVRRPSYARADLSAGIIHIGLGNFHRAHQAWYLHRLMQQGLAQDWAILGAGVRPADGAQRARMLAQDCLTTLIELDPSGKSAEVTGAMIGFIPVADDNAALIAHMAEPAIRIVSLTVTEGGYYVAPEGGFDADHPDMAHDAAHPETPRSAFGAIIAALKLRRDAGAGPFTCQSCDNLQGNGNILRQSVLGLARLSDPVLADWIAQNVTFPNAMVDCIVPATGPAELDLARGFGIEDAAPVTHENFRQWVIEDDFCAGRPDWDLVGATFTDNVHSYEAMKLRLLNAGHQIIATPAELLSVETIAGAMAHPLISALFHKIAREEIVPHVAAVPGMAPQEYVDLIAARFANPEIRDTTRRVAFDGAARHAGFLHPIIRDALAGDAPIEGLALIEALWARMCCGSREDATPIAPNDPAWHTLTTAANAARQTPQTWIAQTQCYGSLGQNKTFAKAFHKYLKMIHTKGTENTIKTYLNEEV</sequence>
<evidence type="ECO:0000313" key="4">
    <source>
        <dbReference type="EMBL" id="WVX51044.1"/>
    </source>
</evidence>
<accession>A0ABZ2BY78</accession>
<dbReference type="EMBL" id="CP143423">
    <property type="protein sequence ID" value="WVX51044.1"/>
    <property type="molecule type" value="Genomic_DNA"/>
</dbReference>
<dbReference type="Gene3D" id="1.10.1040.10">
    <property type="entry name" value="N-(1-d-carboxylethyl)-l-norvaline Dehydrogenase, domain 2"/>
    <property type="match status" value="1"/>
</dbReference>
<dbReference type="SUPFAM" id="SSF48179">
    <property type="entry name" value="6-phosphogluconate dehydrogenase C-terminal domain-like"/>
    <property type="match status" value="1"/>
</dbReference>
<dbReference type="InterPro" id="IPR013131">
    <property type="entry name" value="Mannitol_DH_N"/>
</dbReference>
<dbReference type="Gene3D" id="3.40.50.720">
    <property type="entry name" value="NAD(P)-binding Rossmann-like Domain"/>
    <property type="match status" value="1"/>
</dbReference>